<evidence type="ECO:0000313" key="2">
    <source>
        <dbReference type="EMBL" id="TDL16006.1"/>
    </source>
</evidence>
<proteinExistence type="predicted"/>
<reference evidence="2 3" key="1">
    <citation type="submission" date="2018-06" db="EMBL/GenBank/DDBJ databases">
        <title>A transcriptomic atlas of mushroom development highlights an independent origin of complex multicellularity.</title>
        <authorList>
            <consortium name="DOE Joint Genome Institute"/>
            <person name="Krizsan K."/>
            <person name="Almasi E."/>
            <person name="Merenyi Z."/>
            <person name="Sahu N."/>
            <person name="Viragh M."/>
            <person name="Koszo T."/>
            <person name="Mondo S."/>
            <person name="Kiss B."/>
            <person name="Balint B."/>
            <person name="Kues U."/>
            <person name="Barry K."/>
            <person name="Hegedus J.C."/>
            <person name="Henrissat B."/>
            <person name="Johnson J."/>
            <person name="Lipzen A."/>
            <person name="Ohm R."/>
            <person name="Nagy I."/>
            <person name="Pangilinan J."/>
            <person name="Yan J."/>
            <person name="Xiong Y."/>
            <person name="Grigoriev I.V."/>
            <person name="Hibbett D.S."/>
            <person name="Nagy L.G."/>
        </authorList>
    </citation>
    <scope>NUCLEOTIDE SEQUENCE [LARGE SCALE GENOMIC DNA]</scope>
    <source>
        <strain evidence="2 3">SZMC22713</strain>
    </source>
</reference>
<protein>
    <submittedName>
        <fullName evidence="2">Uncharacterized protein</fullName>
    </submittedName>
</protein>
<evidence type="ECO:0000313" key="3">
    <source>
        <dbReference type="Proteomes" id="UP000294933"/>
    </source>
</evidence>
<sequence length="188" mass="21429">MSSTSTISHIVLIQNLNYHPFHSKTAHASSSPPFPVFLVSTRCKEQTTDNHIGKLTAVRIWSCYSAVVVRYGKEVDRWMQENDEVEREEECASQGYGMQTFKRMSFLRRTVRLRMTMGWTPYSFSALALLVKVVLAAVASHPSHHFQQPLSTFFHWSLVPFRGPVYGRKTDSGSLKHSNPSSYSTTRL</sequence>
<dbReference type="AlphaFoldDB" id="A0A4Y7PLT0"/>
<keyword evidence="3" id="KW-1185">Reference proteome</keyword>
<gene>
    <name evidence="2" type="ORF">BD410DRAFT_653122</name>
</gene>
<accession>A0A4Y7PLT0</accession>
<dbReference type="EMBL" id="ML170254">
    <property type="protein sequence ID" value="TDL16006.1"/>
    <property type="molecule type" value="Genomic_DNA"/>
</dbReference>
<feature type="transmembrane region" description="Helical" evidence="1">
    <location>
        <begin position="119"/>
        <end position="139"/>
    </location>
</feature>
<keyword evidence="1" id="KW-1133">Transmembrane helix</keyword>
<evidence type="ECO:0000256" key="1">
    <source>
        <dbReference type="SAM" id="Phobius"/>
    </source>
</evidence>
<dbReference type="Proteomes" id="UP000294933">
    <property type="component" value="Unassembled WGS sequence"/>
</dbReference>
<dbReference type="VEuPathDB" id="FungiDB:BD410DRAFT_653122"/>
<keyword evidence="1" id="KW-0472">Membrane</keyword>
<organism evidence="2 3">
    <name type="scientific">Rickenella mellea</name>
    <dbReference type="NCBI Taxonomy" id="50990"/>
    <lineage>
        <taxon>Eukaryota</taxon>
        <taxon>Fungi</taxon>
        <taxon>Dikarya</taxon>
        <taxon>Basidiomycota</taxon>
        <taxon>Agaricomycotina</taxon>
        <taxon>Agaricomycetes</taxon>
        <taxon>Hymenochaetales</taxon>
        <taxon>Rickenellaceae</taxon>
        <taxon>Rickenella</taxon>
    </lineage>
</organism>
<name>A0A4Y7PLT0_9AGAM</name>
<keyword evidence="1" id="KW-0812">Transmembrane</keyword>